<evidence type="ECO:0000259" key="1">
    <source>
        <dbReference type="PROSITE" id="PS50181"/>
    </source>
</evidence>
<keyword evidence="3" id="KW-1185">Reference proteome</keyword>
<dbReference type="InterPro" id="IPR050796">
    <property type="entry name" value="SCF_F-box_component"/>
</dbReference>
<dbReference type="OrthoDB" id="2095648at2759"/>
<dbReference type="InterPro" id="IPR005174">
    <property type="entry name" value="KIB1-4_b-propeller"/>
</dbReference>
<dbReference type="PANTHER" id="PTHR31672">
    <property type="entry name" value="BNACNNG10540D PROTEIN"/>
    <property type="match status" value="1"/>
</dbReference>
<dbReference type="AlphaFoldDB" id="A0A484LP07"/>
<dbReference type="Pfam" id="PF03478">
    <property type="entry name" value="Beta-prop_KIB1-4"/>
    <property type="match status" value="1"/>
</dbReference>
<protein>
    <recommendedName>
        <fullName evidence="1">F-box domain-containing protein</fullName>
    </recommendedName>
</protein>
<dbReference type="SMART" id="SM00256">
    <property type="entry name" value="FBOX"/>
    <property type="match status" value="1"/>
</dbReference>
<dbReference type="PANTHER" id="PTHR31672:SF7">
    <property type="entry name" value="F-BOX DOMAIN-CONTAINING PROTEIN"/>
    <property type="match status" value="1"/>
</dbReference>
<dbReference type="SUPFAM" id="SSF81383">
    <property type="entry name" value="F-box domain"/>
    <property type="match status" value="1"/>
</dbReference>
<reference evidence="2 3" key="1">
    <citation type="submission" date="2018-04" db="EMBL/GenBank/DDBJ databases">
        <authorList>
            <person name="Vogel A."/>
        </authorList>
    </citation>
    <scope>NUCLEOTIDE SEQUENCE [LARGE SCALE GENOMIC DNA]</scope>
</reference>
<feature type="domain" description="F-box" evidence="1">
    <location>
        <begin position="296"/>
        <end position="341"/>
    </location>
</feature>
<evidence type="ECO:0000313" key="2">
    <source>
        <dbReference type="EMBL" id="VFQ77678.1"/>
    </source>
</evidence>
<evidence type="ECO:0000313" key="3">
    <source>
        <dbReference type="Proteomes" id="UP000595140"/>
    </source>
</evidence>
<proteinExistence type="predicted"/>
<dbReference type="CDD" id="cd22157">
    <property type="entry name" value="F-box_AtFBW1-like"/>
    <property type="match status" value="1"/>
</dbReference>
<dbReference type="PROSITE" id="PS50181">
    <property type="entry name" value="FBOX"/>
    <property type="match status" value="1"/>
</dbReference>
<dbReference type="Proteomes" id="UP000595140">
    <property type="component" value="Unassembled WGS sequence"/>
</dbReference>
<accession>A0A484LP07</accession>
<name>A0A484LP07_9ASTE</name>
<dbReference type="Pfam" id="PF00646">
    <property type="entry name" value="F-box"/>
    <property type="match status" value="1"/>
</dbReference>
<dbReference type="EMBL" id="OOIL02001680">
    <property type="protein sequence ID" value="VFQ77678.1"/>
    <property type="molecule type" value="Genomic_DNA"/>
</dbReference>
<sequence>MASDNSSTTTSTSTTSNSPHLALTTISNVKLHIPIKLSISAPNYKKWSSLFLLLVRCFNLQGFLTGETKPSGDNDTEWVQFDALLQGRILSTVTDEVSNLIIASNDTVADLWKAIHDLFHDNKNARAMQLEHQFCTTVKGTKSMPRTTLLPTQDLRTRTVIHRSSNDGPLYTFNPLDAQAHAATIDLDTWHRRLGHPSSVVLHGVSISDTPIVCASDGNQEIEQLSPNCHGDEGEIVAAVVPDSEEEDEPSEALMAPSSGFVCVRNHACDSFLKLMFPGLDSPKMNLKRKFQESSAFPLDELNQDILETVLSRLPTSSFGRLATVCKRWKSVAQSPTFRRSCSEVPSRDPWFYMVDSQLPGSSGVPPVVYDSSEENWKYIGVPSFLPKMEGDGDSCSYFVPVAASGGLLCFFSESDGFVVSNPVTGLYRGIPSPDSDFQQSPLRAVAMASTPTAYKLVLISGEFPELYFRVYDSGEGGWGEKTLLRRKTGDCAGKSNADEDLEEYPLYILSKCGNLLLSELQRSPCKQYSSAISSKSGKETVFFLSPSGTVVACDLAGKCFVEYPRLLPLHHDYSIDLVECAGEVFAVVLSEYLESASLRVWRFNEEKTRDWEQVVAMPPAISHEFYRKTVDVNCAGAGGRIFVCASCPEFCRYFICNIEGNEWFEVPSRGNAFSCALSFQPRIEAST</sequence>
<dbReference type="InterPro" id="IPR001810">
    <property type="entry name" value="F-box_dom"/>
</dbReference>
<gene>
    <name evidence="2" type="ORF">CCAM_LOCUS19454</name>
</gene>
<dbReference type="InterPro" id="IPR036047">
    <property type="entry name" value="F-box-like_dom_sf"/>
</dbReference>
<dbReference type="Gene3D" id="1.20.1280.50">
    <property type="match status" value="1"/>
</dbReference>
<organism evidence="2 3">
    <name type="scientific">Cuscuta campestris</name>
    <dbReference type="NCBI Taxonomy" id="132261"/>
    <lineage>
        <taxon>Eukaryota</taxon>
        <taxon>Viridiplantae</taxon>
        <taxon>Streptophyta</taxon>
        <taxon>Embryophyta</taxon>
        <taxon>Tracheophyta</taxon>
        <taxon>Spermatophyta</taxon>
        <taxon>Magnoliopsida</taxon>
        <taxon>eudicotyledons</taxon>
        <taxon>Gunneridae</taxon>
        <taxon>Pentapetalae</taxon>
        <taxon>asterids</taxon>
        <taxon>lamiids</taxon>
        <taxon>Solanales</taxon>
        <taxon>Convolvulaceae</taxon>
        <taxon>Cuscuteae</taxon>
        <taxon>Cuscuta</taxon>
        <taxon>Cuscuta subgen. Grammica</taxon>
        <taxon>Cuscuta sect. Cleistogrammica</taxon>
    </lineage>
</organism>